<comment type="subcellular location">
    <subcellularLocation>
        <location evidence="1 7">Cell membrane</location>
        <topology evidence="1 7">Multi-pass membrane protein</topology>
    </subcellularLocation>
</comment>
<dbReference type="EMBL" id="JBHUEE010000011">
    <property type="protein sequence ID" value="MFD1719638.1"/>
    <property type="molecule type" value="Genomic_DNA"/>
</dbReference>
<evidence type="ECO:0000259" key="8">
    <source>
        <dbReference type="PROSITE" id="PS50928"/>
    </source>
</evidence>
<evidence type="ECO:0000256" key="2">
    <source>
        <dbReference type="ARBA" id="ARBA00022448"/>
    </source>
</evidence>
<dbReference type="PROSITE" id="PS50928">
    <property type="entry name" value="ABC_TM1"/>
    <property type="match status" value="1"/>
</dbReference>
<accession>A0ABW4L9X5</accession>
<dbReference type="CDD" id="cd06261">
    <property type="entry name" value="TM_PBP2"/>
    <property type="match status" value="1"/>
</dbReference>
<dbReference type="InterPro" id="IPR000515">
    <property type="entry name" value="MetI-like"/>
</dbReference>
<keyword evidence="10" id="KW-1185">Reference proteome</keyword>
<feature type="transmembrane region" description="Helical" evidence="7">
    <location>
        <begin position="128"/>
        <end position="147"/>
    </location>
</feature>
<evidence type="ECO:0000256" key="5">
    <source>
        <dbReference type="ARBA" id="ARBA00022989"/>
    </source>
</evidence>
<comment type="caution">
    <text evidence="9">The sequence shown here is derived from an EMBL/GenBank/DDBJ whole genome shotgun (WGS) entry which is preliminary data.</text>
</comment>
<feature type="transmembrane region" description="Helical" evidence="7">
    <location>
        <begin position="168"/>
        <end position="190"/>
    </location>
</feature>
<evidence type="ECO:0000256" key="3">
    <source>
        <dbReference type="ARBA" id="ARBA00022475"/>
    </source>
</evidence>
<dbReference type="RefSeq" id="WP_388010335.1">
    <property type="nucleotide sequence ID" value="NZ_JBHUEE010000011.1"/>
</dbReference>
<feature type="domain" description="ABC transmembrane type-1" evidence="8">
    <location>
        <begin position="56"/>
        <end position="247"/>
    </location>
</feature>
<evidence type="ECO:0000256" key="7">
    <source>
        <dbReference type="RuleBase" id="RU363032"/>
    </source>
</evidence>
<keyword evidence="3" id="KW-1003">Cell membrane</keyword>
<dbReference type="Proteomes" id="UP001597277">
    <property type="component" value="Unassembled WGS sequence"/>
</dbReference>
<name>A0ABW4L9X5_9MICO</name>
<dbReference type="PANTHER" id="PTHR43744:SF12">
    <property type="entry name" value="ABC TRANSPORTER PERMEASE PROTEIN MG189-RELATED"/>
    <property type="match status" value="1"/>
</dbReference>
<dbReference type="Pfam" id="PF00528">
    <property type="entry name" value="BPD_transp_1"/>
    <property type="match status" value="1"/>
</dbReference>
<evidence type="ECO:0000256" key="6">
    <source>
        <dbReference type="ARBA" id="ARBA00023136"/>
    </source>
</evidence>
<evidence type="ECO:0000256" key="4">
    <source>
        <dbReference type="ARBA" id="ARBA00022692"/>
    </source>
</evidence>
<keyword evidence="5 7" id="KW-1133">Transmembrane helix</keyword>
<evidence type="ECO:0000313" key="10">
    <source>
        <dbReference type="Proteomes" id="UP001597277"/>
    </source>
</evidence>
<organism evidence="9 10">
    <name type="scientific">Georgenia deserti</name>
    <dbReference type="NCBI Taxonomy" id="2093781"/>
    <lineage>
        <taxon>Bacteria</taxon>
        <taxon>Bacillati</taxon>
        <taxon>Actinomycetota</taxon>
        <taxon>Actinomycetes</taxon>
        <taxon>Micrococcales</taxon>
        <taxon>Bogoriellaceae</taxon>
        <taxon>Georgenia</taxon>
    </lineage>
</organism>
<reference evidence="10" key="1">
    <citation type="journal article" date="2019" name="Int. J. Syst. Evol. Microbiol.">
        <title>The Global Catalogue of Microorganisms (GCM) 10K type strain sequencing project: providing services to taxonomists for standard genome sequencing and annotation.</title>
        <authorList>
            <consortium name="The Broad Institute Genomics Platform"/>
            <consortium name="The Broad Institute Genome Sequencing Center for Infectious Disease"/>
            <person name="Wu L."/>
            <person name="Ma J."/>
        </authorList>
    </citation>
    <scope>NUCLEOTIDE SEQUENCE [LARGE SCALE GENOMIC DNA]</scope>
    <source>
        <strain evidence="10">JCM 17130</strain>
    </source>
</reference>
<gene>
    <name evidence="9" type="ORF">ACFSE6_17470</name>
</gene>
<dbReference type="SUPFAM" id="SSF161098">
    <property type="entry name" value="MetI-like"/>
    <property type="match status" value="1"/>
</dbReference>
<dbReference type="Gene3D" id="1.10.3720.10">
    <property type="entry name" value="MetI-like"/>
    <property type="match status" value="1"/>
</dbReference>
<feature type="transmembrane region" description="Helical" evidence="7">
    <location>
        <begin position="52"/>
        <end position="81"/>
    </location>
</feature>
<keyword evidence="4 7" id="KW-0812">Transmembrane</keyword>
<keyword evidence="6 7" id="KW-0472">Membrane</keyword>
<feature type="transmembrane region" description="Helical" evidence="7">
    <location>
        <begin position="93"/>
        <end position="116"/>
    </location>
</feature>
<comment type="similarity">
    <text evidence="7">Belongs to the binding-protein-dependent transport system permease family.</text>
</comment>
<proteinExistence type="inferred from homology"/>
<keyword evidence="2 7" id="KW-0813">Transport</keyword>
<dbReference type="InterPro" id="IPR035906">
    <property type="entry name" value="MetI-like_sf"/>
</dbReference>
<dbReference type="PANTHER" id="PTHR43744">
    <property type="entry name" value="ABC TRANSPORTER PERMEASE PROTEIN MG189-RELATED-RELATED"/>
    <property type="match status" value="1"/>
</dbReference>
<sequence>MLVALGLVSLAPLYLFLTSSLKSQSELAENPVGLPRQWLWANFVEAWTTGRIGIGLLNSAVIVAGTVVLVCLVASCGAYALARIDVPGGGWVVVYLLVASSLPIQLFLVPLFYLWARMQLYDTHLGLILIHAAVFSPFATLLLRSFLVNMPPDYENAARLDGANEFTVFLKVVMPMAWPGLLTVALTTTLQSYNEFLLAVTFIQSDEYLPVSSALFNFRQGFTQDYTMIAAAGVIMAAPMLLAFLLLQRRFIEGITSSGLGGT</sequence>
<evidence type="ECO:0000313" key="9">
    <source>
        <dbReference type="EMBL" id="MFD1719638.1"/>
    </source>
</evidence>
<protein>
    <submittedName>
        <fullName evidence="9">Carbohydrate ABC transporter permease</fullName>
    </submittedName>
</protein>
<feature type="transmembrane region" description="Helical" evidence="7">
    <location>
        <begin position="226"/>
        <end position="247"/>
    </location>
</feature>
<evidence type="ECO:0000256" key="1">
    <source>
        <dbReference type="ARBA" id="ARBA00004651"/>
    </source>
</evidence>